<protein>
    <submittedName>
        <fullName evidence="2">CX domain-containing protein</fullName>
    </submittedName>
</protein>
<dbReference type="Proteomes" id="UP000887580">
    <property type="component" value="Unplaced"/>
</dbReference>
<evidence type="ECO:0000313" key="2">
    <source>
        <dbReference type="WBParaSite" id="PS1159_v2.g10291.t1"/>
    </source>
</evidence>
<proteinExistence type="predicted"/>
<name>A0AC35ES12_9BILA</name>
<dbReference type="WBParaSite" id="PS1159_v2.g10291.t1">
    <property type="protein sequence ID" value="PS1159_v2.g10291.t1"/>
    <property type="gene ID" value="PS1159_v2.g10291"/>
</dbReference>
<sequence>MDYSSILRQLWLSVLILFVYFDQVGCKRGGISIGRSRGASSARGRGGSGGGIFGGYKSGNTGGSSGGGWNQGSKSNIGSSGGTNWQGSRPNLKSQGHGGYGNTGGHSSGFGRSSGPKYTKSGVGSFVRSNQFKNAIVGAAAGYLTYQAGKAIIRNVMAPMMWNNRPYYWGSNYYPRSGMGGQGQMCRMPLEASDPTFGNVYLPDNSRPKEIVWSCGYNEYCCGTECCRGNGASGYGYGGRYGTGFGIGCEIFTILILTRLLRW</sequence>
<organism evidence="1 2">
    <name type="scientific">Panagrolaimus sp. PS1159</name>
    <dbReference type="NCBI Taxonomy" id="55785"/>
    <lineage>
        <taxon>Eukaryota</taxon>
        <taxon>Metazoa</taxon>
        <taxon>Ecdysozoa</taxon>
        <taxon>Nematoda</taxon>
        <taxon>Chromadorea</taxon>
        <taxon>Rhabditida</taxon>
        <taxon>Tylenchina</taxon>
        <taxon>Panagrolaimomorpha</taxon>
        <taxon>Panagrolaimoidea</taxon>
        <taxon>Panagrolaimidae</taxon>
        <taxon>Panagrolaimus</taxon>
    </lineage>
</organism>
<accession>A0AC35ES12</accession>
<evidence type="ECO:0000313" key="1">
    <source>
        <dbReference type="Proteomes" id="UP000887580"/>
    </source>
</evidence>
<reference evidence="2" key="1">
    <citation type="submission" date="2022-11" db="UniProtKB">
        <authorList>
            <consortium name="WormBaseParasite"/>
        </authorList>
    </citation>
    <scope>IDENTIFICATION</scope>
</reference>